<evidence type="ECO:0000256" key="1">
    <source>
        <dbReference type="ARBA" id="ARBA00007613"/>
    </source>
</evidence>
<dbReference type="InterPro" id="IPR010131">
    <property type="entry name" value="MdtP/NodT-like"/>
</dbReference>
<gene>
    <name evidence="3" type="ORF">FOKN1_0507</name>
</gene>
<dbReference type="GO" id="GO:0015562">
    <property type="term" value="F:efflux transmembrane transporter activity"/>
    <property type="evidence" value="ECO:0007669"/>
    <property type="project" value="InterPro"/>
</dbReference>
<keyword evidence="2" id="KW-0175">Coiled coil</keyword>
<protein>
    <submittedName>
        <fullName evidence="3">Cu(I)/Ag(I) efflux system outer membrane protein CusC</fullName>
    </submittedName>
</protein>
<keyword evidence="4" id="KW-1185">Reference proteome</keyword>
<dbReference type="Pfam" id="PF02321">
    <property type="entry name" value="OEP"/>
    <property type="match status" value="1"/>
</dbReference>
<comment type="similarity">
    <text evidence="1">Belongs to the outer membrane factor (OMF) (TC 1.B.17) family.</text>
</comment>
<dbReference type="SUPFAM" id="SSF56954">
    <property type="entry name" value="Outer membrane efflux proteins (OEP)"/>
    <property type="match status" value="1"/>
</dbReference>
<dbReference type="EMBL" id="AP018052">
    <property type="protein sequence ID" value="BAZ92911.1"/>
    <property type="molecule type" value="Genomic_DNA"/>
</dbReference>
<evidence type="ECO:0000256" key="2">
    <source>
        <dbReference type="SAM" id="Coils"/>
    </source>
</evidence>
<reference evidence="3 4" key="1">
    <citation type="submission" date="2017-05" db="EMBL/GenBank/DDBJ databases">
        <title>Thiocyanate degradation by Thiohalobacter thiocyanaticus FOKN1.</title>
        <authorList>
            <person name="Oshiki M."/>
            <person name="Fukushima T."/>
            <person name="Kawano S."/>
            <person name="Nakagawa J."/>
        </authorList>
    </citation>
    <scope>NUCLEOTIDE SEQUENCE [LARGE SCALE GENOMIC DNA]</scope>
    <source>
        <strain evidence="3 4">FOKN1</strain>
    </source>
</reference>
<dbReference type="PANTHER" id="PTHR30203:SF24">
    <property type="entry name" value="BLR4935 PROTEIN"/>
    <property type="match status" value="1"/>
</dbReference>
<name>A0A1Z4VMS0_9GAMM</name>
<feature type="coiled-coil region" evidence="2">
    <location>
        <begin position="316"/>
        <end position="354"/>
    </location>
</feature>
<sequence length="416" mass="46869">MRALPWILAGILIHPTGLVAAHLSLAEAEALALIHDRRAAAFEAGARARHEQAVAAAQLPDPTLKLGVGNLPVESFDRSDTPMSQLQVGVQQRFPPGRTLALAGQRQERLAAGMSARAEARRREVLRELRQTFLEVYYQSRAARILDETYRLFEDLVDITRAYYGAGRKNQQDVLRAGVELSLLDDRRERVRTRLETARAELARLVGPEAAQRPLAEDFPEQPALSVPSVMHQALDRHPQLQQVNREIEAGRLEVDAARERYKPGWSLDVTYGERNGREADGSGRSDLLSAMVMVDLPLFTDKRQDRALAARQYEVTAVELERDELRRELRQQLDTALAERERLQARLARYRQRLLPEAGQHAEASLKAYQSGVSDFTALMRARLIELDARLTALRLRTDLAQTAARLRYLVGEES</sequence>
<dbReference type="Gene3D" id="1.20.1600.10">
    <property type="entry name" value="Outer membrane efflux proteins (OEP)"/>
    <property type="match status" value="1"/>
</dbReference>
<dbReference type="KEGG" id="ttc:FOKN1_0507"/>
<dbReference type="OrthoDB" id="5607838at2"/>
<dbReference type="RefSeq" id="WP_096364410.1">
    <property type="nucleotide sequence ID" value="NZ_AP018052.1"/>
</dbReference>
<evidence type="ECO:0000313" key="3">
    <source>
        <dbReference type="EMBL" id="BAZ92911.1"/>
    </source>
</evidence>
<organism evidence="3 4">
    <name type="scientific">Thiohalobacter thiocyanaticus</name>
    <dbReference type="NCBI Taxonomy" id="585455"/>
    <lineage>
        <taxon>Bacteria</taxon>
        <taxon>Pseudomonadati</taxon>
        <taxon>Pseudomonadota</taxon>
        <taxon>Gammaproteobacteria</taxon>
        <taxon>Thiohalobacterales</taxon>
        <taxon>Thiohalobacteraceae</taxon>
        <taxon>Thiohalobacter</taxon>
    </lineage>
</organism>
<dbReference type="Proteomes" id="UP000218765">
    <property type="component" value="Chromosome"/>
</dbReference>
<dbReference type="AlphaFoldDB" id="A0A1Z4VMS0"/>
<evidence type="ECO:0000313" key="4">
    <source>
        <dbReference type="Proteomes" id="UP000218765"/>
    </source>
</evidence>
<accession>A0A1Z4VMS0</accession>
<proteinExistence type="inferred from homology"/>
<dbReference type="InterPro" id="IPR003423">
    <property type="entry name" value="OMP_efflux"/>
</dbReference>
<dbReference type="PANTHER" id="PTHR30203">
    <property type="entry name" value="OUTER MEMBRANE CATION EFFLUX PROTEIN"/>
    <property type="match status" value="1"/>
</dbReference>